<comment type="caution">
    <text evidence="2">The sequence shown here is derived from an EMBL/GenBank/DDBJ whole genome shotgun (WGS) entry which is preliminary data.</text>
</comment>
<dbReference type="AlphaFoldDB" id="A0AAW2EVK9"/>
<accession>A0AAW2EVK9</accession>
<gene>
    <name evidence="2" type="ORF">PUN28_016051</name>
</gene>
<proteinExistence type="predicted"/>
<name>A0AAW2EVK9_9HYME</name>
<dbReference type="Proteomes" id="UP001430953">
    <property type="component" value="Unassembled WGS sequence"/>
</dbReference>
<sequence>MIIEKEPNNPPYNLSEKRHDSKSAHRVSTCRIKISEPKGHAGRGRSLAPQNARLGSRETFRDELHVARDGHSVTLATAIFSRRGRIPQRHVVVRKWRSRSRPDRVIRGRLFGILISVYHHSRVELPSKRYDAKPCVVKGKKYY</sequence>
<protein>
    <submittedName>
        <fullName evidence="2">Uncharacterized protein</fullName>
    </submittedName>
</protein>
<keyword evidence="3" id="KW-1185">Reference proteome</keyword>
<organism evidence="2 3">
    <name type="scientific">Cardiocondyla obscurior</name>
    <dbReference type="NCBI Taxonomy" id="286306"/>
    <lineage>
        <taxon>Eukaryota</taxon>
        <taxon>Metazoa</taxon>
        <taxon>Ecdysozoa</taxon>
        <taxon>Arthropoda</taxon>
        <taxon>Hexapoda</taxon>
        <taxon>Insecta</taxon>
        <taxon>Pterygota</taxon>
        <taxon>Neoptera</taxon>
        <taxon>Endopterygota</taxon>
        <taxon>Hymenoptera</taxon>
        <taxon>Apocrita</taxon>
        <taxon>Aculeata</taxon>
        <taxon>Formicoidea</taxon>
        <taxon>Formicidae</taxon>
        <taxon>Myrmicinae</taxon>
        <taxon>Cardiocondyla</taxon>
    </lineage>
</organism>
<evidence type="ECO:0000313" key="2">
    <source>
        <dbReference type="EMBL" id="KAL0106050.1"/>
    </source>
</evidence>
<evidence type="ECO:0000256" key="1">
    <source>
        <dbReference type="SAM" id="MobiDB-lite"/>
    </source>
</evidence>
<feature type="region of interest" description="Disordered" evidence="1">
    <location>
        <begin position="1"/>
        <end position="25"/>
    </location>
</feature>
<evidence type="ECO:0000313" key="3">
    <source>
        <dbReference type="Proteomes" id="UP001430953"/>
    </source>
</evidence>
<dbReference type="EMBL" id="JADYXP020000018">
    <property type="protein sequence ID" value="KAL0106050.1"/>
    <property type="molecule type" value="Genomic_DNA"/>
</dbReference>
<reference evidence="2 3" key="1">
    <citation type="submission" date="2023-03" db="EMBL/GenBank/DDBJ databases">
        <title>High recombination rates correlate with genetic variation in Cardiocondyla obscurior ants.</title>
        <authorList>
            <person name="Errbii M."/>
        </authorList>
    </citation>
    <scope>NUCLEOTIDE SEQUENCE [LARGE SCALE GENOMIC DNA]</scope>
    <source>
        <strain evidence="2">Alpha-2009</strain>
        <tissue evidence="2">Whole body</tissue>
    </source>
</reference>